<dbReference type="PANTHER" id="PTHR34818">
    <property type="entry name" value="PROTEIN BLI-3"/>
    <property type="match status" value="1"/>
</dbReference>
<evidence type="ECO:0000313" key="3">
    <source>
        <dbReference type="Proteomes" id="UP000244069"/>
    </source>
</evidence>
<evidence type="ECO:0000259" key="1">
    <source>
        <dbReference type="Pfam" id="PF16242"/>
    </source>
</evidence>
<protein>
    <submittedName>
        <fullName evidence="2">General stress protein 26</fullName>
    </submittedName>
</protein>
<dbReference type="PANTHER" id="PTHR34818:SF1">
    <property type="entry name" value="PROTEIN BLI-3"/>
    <property type="match status" value="1"/>
</dbReference>
<dbReference type="InterPro" id="IPR038725">
    <property type="entry name" value="YdaG_split_barrel_FMN-bd"/>
</dbReference>
<dbReference type="Gene3D" id="2.30.110.10">
    <property type="entry name" value="Electron Transport, Fmn-binding Protein, Chain A"/>
    <property type="match status" value="1"/>
</dbReference>
<evidence type="ECO:0000313" key="2">
    <source>
        <dbReference type="EMBL" id="PTX50200.1"/>
    </source>
</evidence>
<accession>A0A2T6B294</accession>
<comment type="caution">
    <text evidence="2">The sequence shown here is derived from an EMBL/GenBank/DDBJ whole genome shotgun (WGS) entry which is preliminary data.</text>
</comment>
<dbReference type="AlphaFoldDB" id="A0A2T6B294"/>
<dbReference type="InterPro" id="IPR012349">
    <property type="entry name" value="Split_barrel_FMN-bd"/>
</dbReference>
<organism evidence="2 3">
    <name type="scientific">Allosediminivita pacifica</name>
    <dbReference type="NCBI Taxonomy" id="1267769"/>
    <lineage>
        <taxon>Bacteria</taxon>
        <taxon>Pseudomonadati</taxon>
        <taxon>Pseudomonadota</taxon>
        <taxon>Alphaproteobacteria</taxon>
        <taxon>Rhodobacterales</taxon>
        <taxon>Paracoccaceae</taxon>
        <taxon>Allosediminivita</taxon>
    </lineage>
</organism>
<dbReference type="EMBL" id="QBKN01000005">
    <property type="protein sequence ID" value="PTX50200.1"/>
    <property type="molecule type" value="Genomic_DNA"/>
</dbReference>
<dbReference type="InterPro" id="IPR052917">
    <property type="entry name" value="Stress-Dev_Protein"/>
</dbReference>
<keyword evidence="3" id="KW-1185">Reference proteome</keyword>
<dbReference type="Proteomes" id="UP000244069">
    <property type="component" value="Unassembled WGS sequence"/>
</dbReference>
<dbReference type="Pfam" id="PF16242">
    <property type="entry name" value="Pyrid_ox_like"/>
    <property type="match status" value="1"/>
</dbReference>
<feature type="domain" description="General stress protein FMN-binding split barrel" evidence="1">
    <location>
        <begin position="6"/>
        <end position="146"/>
    </location>
</feature>
<dbReference type="OrthoDB" id="1432662at2"/>
<reference evidence="2 3" key="1">
    <citation type="submission" date="2018-04" db="EMBL/GenBank/DDBJ databases">
        <title>Genomic Encyclopedia of Archaeal and Bacterial Type Strains, Phase II (KMG-II): from individual species to whole genera.</title>
        <authorList>
            <person name="Goeker M."/>
        </authorList>
    </citation>
    <scope>NUCLEOTIDE SEQUENCE [LARGE SCALE GENOMIC DNA]</scope>
    <source>
        <strain evidence="2 3">DSM 29329</strain>
    </source>
</reference>
<name>A0A2T6B294_9RHOB</name>
<dbReference type="SUPFAM" id="SSF50475">
    <property type="entry name" value="FMN-binding split barrel"/>
    <property type="match status" value="1"/>
</dbReference>
<gene>
    <name evidence="2" type="ORF">C8N44_10560</name>
</gene>
<sequence>MTKLQDAFWKRIDDVQAGLLMADGERPVPMAPQAYKDENAIFFIAAAGSAADRAAKSGGEATFHVADPKANLYANVWGKLDESGDSKKLDDMWSAMAAAWFPEGRDDNTIRLVKFTPHDAEVWATESGAGYLYEIAKSNVTKDTPDTGEHGRVTF</sequence>
<dbReference type="RefSeq" id="WP_107975122.1">
    <property type="nucleotide sequence ID" value="NZ_BMEZ01000005.1"/>
</dbReference>
<proteinExistence type="predicted"/>